<evidence type="ECO:0000313" key="3">
    <source>
        <dbReference type="Proteomes" id="UP000276776"/>
    </source>
</evidence>
<dbReference type="SUPFAM" id="SSF50156">
    <property type="entry name" value="PDZ domain-like"/>
    <property type="match status" value="1"/>
</dbReference>
<dbReference type="PANTHER" id="PTHR31327">
    <property type="entry name" value="SPERM MEIOSIS PDZ DOMAIN CONTAINING PROTEINS-RELATED"/>
    <property type="match status" value="1"/>
</dbReference>
<protein>
    <submittedName>
        <fullName evidence="4">PDZ domain-containing protein</fullName>
    </submittedName>
</protein>
<organism evidence="4">
    <name type="scientific">Thelazia callipaeda</name>
    <name type="common">Oriental eyeworm</name>
    <name type="synonym">Parasitic nematode</name>
    <dbReference type="NCBI Taxonomy" id="103827"/>
    <lineage>
        <taxon>Eukaryota</taxon>
        <taxon>Metazoa</taxon>
        <taxon>Ecdysozoa</taxon>
        <taxon>Nematoda</taxon>
        <taxon>Chromadorea</taxon>
        <taxon>Rhabditida</taxon>
        <taxon>Spirurina</taxon>
        <taxon>Spiruromorpha</taxon>
        <taxon>Thelazioidea</taxon>
        <taxon>Thelaziidae</taxon>
        <taxon>Thelazia</taxon>
    </lineage>
</organism>
<evidence type="ECO:0000313" key="4">
    <source>
        <dbReference type="WBParaSite" id="TCLT_0000978201-mRNA-1"/>
    </source>
</evidence>
<dbReference type="InterPro" id="IPR001478">
    <property type="entry name" value="PDZ"/>
</dbReference>
<dbReference type="WBParaSite" id="TCLT_0000978201-mRNA-1">
    <property type="protein sequence ID" value="TCLT_0000978201-mRNA-1"/>
    <property type="gene ID" value="TCLT_0000978201"/>
</dbReference>
<dbReference type="Pfam" id="PF13180">
    <property type="entry name" value="PDZ_2"/>
    <property type="match status" value="1"/>
</dbReference>
<dbReference type="EMBL" id="UYYF01004876">
    <property type="protein sequence ID" value="VDN07427.1"/>
    <property type="molecule type" value="Genomic_DNA"/>
</dbReference>
<accession>A0A158RD16</accession>
<keyword evidence="3" id="KW-1185">Reference proteome</keyword>
<dbReference type="OrthoDB" id="5842392at2759"/>
<evidence type="ECO:0000313" key="2">
    <source>
        <dbReference type="EMBL" id="VDN07427.1"/>
    </source>
</evidence>
<sequence>MASGEVIELRVNIEAGELPVRLLCSMLRFTFPLLVKFKSRFRYWRIIRINYRKVNLIVTFVQRNCALENHVYIGDKILAINNRSISNRQAFYHRGEKIKREQYVHDKSIIKQSGFIYLRVKLTLQNSAGKLGLGLVAQRITRRSTEPKIAGSNPAEQVKNGQNGGVYVTHVEQEMSAAECLLVGDRILLVEEETINDKKMAKKAILNALRSGNVTLVVERPDSIEARNVAAEVLAVRTPPHSDKH</sequence>
<gene>
    <name evidence="2" type="ORF">TCLT_LOCUS9771</name>
</gene>
<dbReference type="Gene3D" id="2.30.42.10">
    <property type="match status" value="1"/>
</dbReference>
<dbReference type="InterPro" id="IPR036034">
    <property type="entry name" value="PDZ_sf"/>
</dbReference>
<evidence type="ECO:0000259" key="1">
    <source>
        <dbReference type="SMART" id="SM00228"/>
    </source>
</evidence>
<name>A0A158RD16_THECL</name>
<dbReference type="SMART" id="SM00228">
    <property type="entry name" value="PDZ"/>
    <property type="match status" value="1"/>
</dbReference>
<dbReference type="STRING" id="103827.A0A158RD16"/>
<feature type="domain" description="PDZ" evidence="1">
    <location>
        <begin position="129"/>
        <end position="222"/>
    </location>
</feature>
<dbReference type="AlphaFoldDB" id="A0A158RD16"/>
<proteinExistence type="predicted"/>
<reference evidence="4" key="1">
    <citation type="submission" date="2016-04" db="UniProtKB">
        <authorList>
            <consortium name="WormBaseParasite"/>
        </authorList>
    </citation>
    <scope>IDENTIFICATION</scope>
</reference>
<reference evidence="2 3" key="2">
    <citation type="submission" date="2018-11" db="EMBL/GenBank/DDBJ databases">
        <authorList>
            <consortium name="Pathogen Informatics"/>
        </authorList>
    </citation>
    <scope>NUCLEOTIDE SEQUENCE [LARGE SCALE GENOMIC DNA]</scope>
</reference>
<dbReference type="InterPro" id="IPR040264">
    <property type="entry name" value="T15H9.4-like"/>
</dbReference>
<dbReference type="Proteomes" id="UP000276776">
    <property type="component" value="Unassembled WGS sequence"/>
</dbReference>
<dbReference type="OMA" id="HLHVNID"/>